<reference evidence="4" key="2">
    <citation type="journal article" date="2018" name="BMC Genomics">
        <title>Whole genome sequencing and function prediction of 133 gut anaerobes isolated from chicken caecum in pure cultures.</title>
        <authorList>
            <person name="Medvecky M."/>
            <person name="Cejkova D."/>
            <person name="Polansky O."/>
            <person name="Karasova D."/>
            <person name="Kubasova T."/>
            <person name="Cizek A."/>
            <person name="Rychlik I."/>
        </authorList>
    </citation>
    <scope>NUCLEOTIDE SEQUENCE</scope>
    <source>
        <strain evidence="4">An199</strain>
    </source>
</reference>
<sequence>MKNEFKMSLFAAPISPVKDSLTGRVSRPATVYPSREVTLQEVARLITGDPALERLTRQLRLPLETGDKERFSELKRQTLPYVTPCGTFSYRKSDRLLAPSGLVVVDVDGLDSTAEAEALRRQLFDDAYLCPALCFISPSERGVKAFVPYPEHPGNETPAYISEHILGVMNYVEYVYGDGETRGSQKVDPSGKDIVRSCFLCHDPNALFRI</sequence>
<dbReference type="Proteomes" id="UP000450599">
    <property type="component" value="Unassembled WGS sequence"/>
</dbReference>
<reference evidence="5" key="1">
    <citation type="submission" date="2017-04" db="EMBL/GenBank/DDBJ databases">
        <title>Function of individual gut microbiota members based on whole genome sequencing of pure cultures obtained from chicken caecum.</title>
        <authorList>
            <person name="Medvecky M."/>
            <person name="Cejkova D."/>
            <person name="Polansky O."/>
            <person name="Karasova D."/>
            <person name="Kubasova T."/>
            <person name="Cizek A."/>
            <person name="Rychlik I."/>
        </authorList>
    </citation>
    <scope>NUCLEOTIDE SEQUENCE [LARGE SCALE GENOMIC DNA]</scope>
    <source>
        <strain evidence="5">An199</strain>
    </source>
</reference>
<name>A0A1Y4IFQ0_PARDI</name>
<evidence type="ECO:0000313" key="4">
    <source>
        <dbReference type="EMBL" id="OUP19147.1"/>
    </source>
</evidence>
<evidence type="ECO:0000313" key="7">
    <source>
        <dbReference type="Proteomes" id="UP000471216"/>
    </source>
</evidence>
<accession>A0A1Y4IFQ0</accession>
<dbReference type="Proteomes" id="UP000471216">
    <property type="component" value="Unassembled WGS sequence"/>
</dbReference>
<proteinExistence type="predicted"/>
<dbReference type="Pfam" id="PF08800">
    <property type="entry name" value="BT4734-like_N"/>
    <property type="match status" value="1"/>
</dbReference>
<dbReference type="EMBL" id="NFJX01000007">
    <property type="protein sequence ID" value="OUP19147.1"/>
    <property type="molecule type" value="Genomic_DNA"/>
</dbReference>
<evidence type="ECO:0000313" key="5">
    <source>
        <dbReference type="Proteomes" id="UP000195950"/>
    </source>
</evidence>
<dbReference type="DNASU" id="5305450"/>
<reference evidence="6 7" key="3">
    <citation type="journal article" date="2019" name="Nat. Med.">
        <title>A library of human gut bacterial isolates paired with longitudinal multiomics data enables mechanistic microbiome research.</title>
        <authorList>
            <person name="Poyet M."/>
            <person name="Groussin M."/>
            <person name="Gibbons S.M."/>
            <person name="Avila-Pacheco J."/>
            <person name="Jiang X."/>
            <person name="Kearney S.M."/>
            <person name="Perrotta A.R."/>
            <person name="Berdy B."/>
            <person name="Zhao S."/>
            <person name="Lieberman T.D."/>
            <person name="Swanson P.K."/>
            <person name="Smith M."/>
            <person name="Roesemann S."/>
            <person name="Alexander J.E."/>
            <person name="Rich S.A."/>
            <person name="Livny J."/>
            <person name="Vlamakis H."/>
            <person name="Clish C."/>
            <person name="Bullock K."/>
            <person name="Deik A."/>
            <person name="Scott J."/>
            <person name="Pierce K.A."/>
            <person name="Xavier R.J."/>
            <person name="Alm E.J."/>
        </authorList>
    </citation>
    <scope>NUCLEOTIDE SEQUENCE [LARGE SCALE GENOMIC DNA]</scope>
    <source>
        <strain evidence="3 7">BIOML-A10</strain>
        <strain evidence="2 6">BIOML-A11</strain>
    </source>
</reference>
<comment type="caution">
    <text evidence="4">The sequence shown here is derived from an EMBL/GenBank/DDBJ whole genome shotgun (WGS) entry which is preliminary data.</text>
</comment>
<dbReference type="InterPro" id="IPR014907">
    <property type="entry name" value="BT4734-like_N"/>
</dbReference>
<gene>
    <name evidence="4" type="ORF">B5F32_09465</name>
    <name evidence="3" type="ORF">GKD54_17340</name>
    <name evidence="2" type="ORF">GKD58_16440</name>
</gene>
<protein>
    <submittedName>
        <fullName evidence="4">Virulence protein E</fullName>
    </submittedName>
</protein>
<dbReference type="EMBL" id="WKMX01000017">
    <property type="protein sequence ID" value="MRZ07934.1"/>
    <property type="molecule type" value="Genomic_DNA"/>
</dbReference>
<dbReference type="AlphaFoldDB" id="A0A1Y4IFQ0"/>
<evidence type="ECO:0000313" key="2">
    <source>
        <dbReference type="EMBL" id="MRY85821.1"/>
    </source>
</evidence>
<dbReference type="EMBL" id="WKMW01000017">
    <property type="protein sequence ID" value="MRY85821.1"/>
    <property type="molecule type" value="Genomic_DNA"/>
</dbReference>
<dbReference type="OMA" id="VKAFVPY"/>
<evidence type="ECO:0000313" key="6">
    <source>
        <dbReference type="Proteomes" id="UP000450599"/>
    </source>
</evidence>
<feature type="domain" description="BT4734-like N-terminal" evidence="1">
    <location>
        <begin position="75"/>
        <end position="208"/>
    </location>
</feature>
<dbReference type="RefSeq" id="WP_011965952.1">
    <property type="nucleotide sequence ID" value="NZ_CAXVLJ010000004.1"/>
</dbReference>
<evidence type="ECO:0000313" key="3">
    <source>
        <dbReference type="EMBL" id="MRZ07934.1"/>
    </source>
</evidence>
<organism evidence="4 5">
    <name type="scientific">Parabacteroides distasonis</name>
    <dbReference type="NCBI Taxonomy" id="823"/>
    <lineage>
        <taxon>Bacteria</taxon>
        <taxon>Pseudomonadati</taxon>
        <taxon>Bacteroidota</taxon>
        <taxon>Bacteroidia</taxon>
        <taxon>Bacteroidales</taxon>
        <taxon>Tannerellaceae</taxon>
        <taxon>Parabacteroides</taxon>
    </lineage>
</organism>
<dbReference type="Proteomes" id="UP000195950">
    <property type="component" value="Unassembled WGS sequence"/>
</dbReference>
<evidence type="ECO:0000259" key="1">
    <source>
        <dbReference type="Pfam" id="PF08800"/>
    </source>
</evidence>